<feature type="transmembrane region" description="Helical" evidence="1">
    <location>
        <begin position="59"/>
        <end position="76"/>
    </location>
</feature>
<accession>A0A0B2V326</accession>
<proteinExistence type="predicted"/>
<evidence type="ECO:0000256" key="1">
    <source>
        <dbReference type="SAM" id="Phobius"/>
    </source>
</evidence>
<evidence type="ECO:0000313" key="2">
    <source>
        <dbReference type="EMBL" id="KHN75958.1"/>
    </source>
</evidence>
<keyword evidence="1" id="KW-0472">Membrane</keyword>
<dbReference type="InterPro" id="IPR035914">
    <property type="entry name" value="Sperma_CUB_dom_sf"/>
</dbReference>
<name>A0A0B2V326_TOXCA</name>
<comment type="caution">
    <text evidence="2">The sequence shown here is derived from an EMBL/GenBank/DDBJ whole genome shotgun (WGS) entry which is preliminary data.</text>
</comment>
<evidence type="ECO:0000313" key="3">
    <source>
        <dbReference type="Proteomes" id="UP000031036"/>
    </source>
</evidence>
<dbReference type="Proteomes" id="UP000031036">
    <property type="component" value="Unassembled WGS sequence"/>
</dbReference>
<gene>
    <name evidence="2" type="ORF">Tcan_04400</name>
</gene>
<evidence type="ECO:0008006" key="4">
    <source>
        <dbReference type="Google" id="ProtNLM"/>
    </source>
</evidence>
<dbReference type="Gene3D" id="2.60.120.290">
    <property type="entry name" value="Spermadhesin, CUB domain"/>
    <property type="match status" value="1"/>
</dbReference>
<sequence length="382" mass="42707">MPHKYSPTRPVSRAAKVYKTTDALAIFSVAYQVVSELIVIVHHGANNAPPPKRQHSPKMTLATAALFLSLVAYTFSAKTIYYRFHPDNDPAVNECILNAMDTVMEETCVLFDTRTEKSILFMQSGQCSWQDSNSTIHMNKECIDEDTCLLILSHILSIEKPPHPSHIARLINMKYNCTGRCTLQCENGGSVSDNCECECGYGFEGEQCELLTKRKMFTDSACGELGRSQSTVSLSTYPDAASGSTFCQWLIRGSPTESVEFEIDELDLDSDNMLPGQMCNDLFYIWGSAQISNPVHCDSRSVDSLKGRKYKSDSNWLLIELRMNPWSERPHKGPFIKYRLLDSPIPHPLRAFSAEVSSSSSSSQNCIMISLLIVVVLCLLRL</sequence>
<keyword evidence="1" id="KW-1133">Transmembrane helix</keyword>
<dbReference type="EMBL" id="JPKZ01002586">
    <property type="protein sequence ID" value="KHN75958.1"/>
    <property type="molecule type" value="Genomic_DNA"/>
</dbReference>
<dbReference type="SUPFAM" id="SSF49854">
    <property type="entry name" value="Spermadhesin, CUB domain"/>
    <property type="match status" value="1"/>
</dbReference>
<protein>
    <recommendedName>
        <fullName evidence="4">CUB domain-containing protein</fullName>
    </recommendedName>
</protein>
<dbReference type="OrthoDB" id="5808781at2759"/>
<organism evidence="2 3">
    <name type="scientific">Toxocara canis</name>
    <name type="common">Canine roundworm</name>
    <dbReference type="NCBI Taxonomy" id="6265"/>
    <lineage>
        <taxon>Eukaryota</taxon>
        <taxon>Metazoa</taxon>
        <taxon>Ecdysozoa</taxon>
        <taxon>Nematoda</taxon>
        <taxon>Chromadorea</taxon>
        <taxon>Rhabditida</taxon>
        <taxon>Spirurina</taxon>
        <taxon>Ascaridomorpha</taxon>
        <taxon>Ascaridoidea</taxon>
        <taxon>Toxocaridae</taxon>
        <taxon>Toxocara</taxon>
    </lineage>
</organism>
<keyword evidence="1" id="KW-0812">Transmembrane</keyword>
<dbReference type="OMA" id="CECECAY"/>
<dbReference type="AlphaFoldDB" id="A0A0B2V326"/>
<keyword evidence="3" id="KW-1185">Reference proteome</keyword>
<reference evidence="2 3" key="1">
    <citation type="submission" date="2014-11" db="EMBL/GenBank/DDBJ databases">
        <title>Genetic blueprint of the zoonotic pathogen Toxocara canis.</title>
        <authorList>
            <person name="Zhu X.-Q."/>
            <person name="Korhonen P.K."/>
            <person name="Cai H."/>
            <person name="Young N.D."/>
            <person name="Nejsum P."/>
            <person name="von Samson-Himmelstjerna G."/>
            <person name="Boag P.R."/>
            <person name="Tan P."/>
            <person name="Li Q."/>
            <person name="Min J."/>
            <person name="Yang Y."/>
            <person name="Wang X."/>
            <person name="Fang X."/>
            <person name="Hall R.S."/>
            <person name="Hofmann A."/>
            <person name="Sternberg P.W."/>
            <person name="Jex A.R."/>
            <person name="Gasser R.B."/>
        </authorList>
    </citation>
    <scope>NUCLEOTIDE SEQUENCE [LARGE SCALE GENOMIC DNA]</scope>
    <source>
        <strain evidence="2">PN_DK_2014</strain>
    </source>
</reference>